<proteinExistence type="predicted"/>
<dbReference type="EMBL" id="WJXW01000019">
    <property type="protein sequence ID" value="KAF9728635.1"/>
    <property type="molecule type" value="Genomic_DNA"/>
</dbReference>
<protein>
    <submittedName>
        <fullName evidence="2">Uncharacterized protein</fullName>
    </submittedName>
</protein>
<feature type="region of interest" description="Disordered" evidence="1">
    <location>
        <begin position="1"/>
        <end position="20"/>
    </location>
</feature>
<dbReference type="Proteomes" id="UP000756921">
    <property type="component" value="Unassembled WGS sequence"/>
</dbReference>
<accession>A0A9P6KJB9</accession>
<gene>
    <name evidence="2" type="ORF">PMIN01_13463</name>
</gene>
<evidence type="ECO:0000313" key="2">
    <source>
        <dbReference type="EMBL" id="KAF9728635.1"/>
    </source>
</evidence>
<comment type="caution">
    <text evidence="2">The sequence shown here is derived from an EMBL/GenBank/DDBJ whole genome shotgun (WGS) entry which is preliminary data.</text>
</comment>
<evidence type="ECO:0000256" key="1">
    <source>
        <dbReference type="SAM" id="MobiDB-lite"/>
    </source>
</evidence>
<reference evidence="2" key="1">
    <citation type="journal article" date="2020" name="Mol. Plant Microbe Interact.">
        <title>Genome Sequence of the Biocontrol Agent Coniothyrium minitans strain Conio (IMI 134523).</title>
        <authorList>
            <person name="Patel D."/>
            <person name="Shittu T.A."/>
            <person name="Baroncelli R."/>
            <person name="Muthumeenakshi S."/>
            <person name="Osborne T.H."/>
            <person name="Janganan T.K."/>
            <person name="Sreenivasaprasad S."/>
        </authorList>
    </citation>
    <scope>NUCLEOTIDE SEQUENCE</scope>
    <source>
        <strain evidence="2">Conio</strain>
    </source>
</reference>
<evidence type="ECO:0000313" key="3">
    <source>
        <dbReference type="Proteomes" id="UP000756921"/>
    </source>
</evidence>
<keyword evidence="3" id="KW-1185">Reference proteome</keyword>
<sequence length="65" mass="7681">MRIQRPECHPYPSERIATSSRAPCSRRLRLPRMRLLHHKLKTIDWSPQYTSSARTSFQTENGPFV</sequence>
<dbReference type="AlphaFoldDB" id="A0A9P6KJB9"/>
<name>A0A9P6KJB9_9PLEO</name>
<organism evidence="2 3">
    <name type="scientific">Paraphaeosphaeria minitans</name>
    <dbReference type="NCBI Taxonomy" id="565426"/>
    <lineage>
        <taxon>Eukaryota</taxon>
        <taxon>Fungi</taxon>
        <taxon>Dikarya</taxon>
        <taxon>Ascomycota</taxon>
        <taxon>Pezizomycotina</taxon>
        <taxon>Dothideomycetes</taxon>
        <taxon>Pleosporomycetidae</taxon>
        <taxon>Pleosporales</taxon>
        <taxon>Massarineae</taxon>
        <taxon>Didymosphaeriaceae</taxon>
        <taxon>Paraphaeosphaeria</taxon>
    </lineage>
</organism>